<keyword evidence="1" id="KW-0433">Leucine-rich repeat</keyword>
<name>A0AAV5MJY4_9ROSI</name>
<dbReference type="InterPro" id="IPR032675">
    <property type="entry name" value="LRR_dom_sf"/>
</dbReference>
<evidence type="ECO:0000256" key="3">
    <source>
        <dbReference type="ARBA" id="ARBA00022741"/>
    </source>
</evidence>
<dbReference type="GO" id="GO:0006952">
    <property type="term" value="P:defense response"/>
    <property type="evidence" value="ECO:0007669"/>
    <property type="project" value="UniProtKB-KW"/>
</dbReference>
<dbReference type="InterPro" id="IPR042197">
    <property type="entry name" value="Apaf_helical"/>
</dbReference>
<evidence type="ECO:0000256" key="4">
    <source>
        <dbReference type="ARBA" id="ARBA00022821"/>
    </source>
</evidence>
<dbReference type="InterPro" id="IPR058922">
    <property type="entry name" value="WHD_DRP"/>
</dbReference>
<feature type="domain" description="NB-ARC" evidence="6">
    <location>
        <begin position="177"/>
        <end position="352"/>
    </location>
</feature>
<evidence type="ECO:0000256" key="2">
    <source>
        <dbReference type="ARBA" id="ARBA00022737"/>
    </source>
</evidence>
<dbReference type="InterPro" id="IPR036388">
    <property type="entry name" value="WH-like_DNA-bd_sf"/>
</dbReference>
<evidence type="ECO:0008006" key="12">
    <source>
        <dbReference type="Google" id="ProtNLM"/>
    </source>
</evidence>
<feature type="domain" description="Disease resistance protein winged helix" evidence="8">
    <location>
        <begin position="437"/>
        <end position="510"/>
    </location>
</feature>
<dbReference type="SUPFAM" id="SSF52058">
    <property type="entry name" value="L domain-like"/>
    <property type="match status" value="2"/>
</dbReference>
<dbReference type="GO" id="GO:0043531">
    <property type="term" value="F:ADP binding"/>
    <property type="evidence" value="ECO:0007669"/>
    <property type="project" value="InterPro"/>
</dbReference>
<dbReference type="Gene3D" id="1.10.8.430">
    <property type="entry name" value="Helical domain of apoptotic protease-activating factors"/>
    <property type="match status" value="1"/>
</dbReference>
<dbReference type="Gene3D" id="1.10.10.10">
    <property type="entry name" value="Winged helix-like DNA-binding domain superfamily/Winged helix DNA-binding domain"/>
    <property type="match status" value="1"/>
</dbReference>
<dbReference type="InterPro" id="IPR002182">
    <property type="entry name" value="NB-ARC"/>
</dbReference>
<keyword evidence="4" id="KW-0611">Plant defense</keyword>
<sequence>MAEFALNFVSPIIKFAVSKAISFAAPQISTAWGLEKELGELAQTLTMIQGLLQDAEERQESDPAIRSWLQNLADAAYDAVDVVDEYEYEVLKHKVQTQGRKMKQVRTFFGVFNRAASRLSMADKIRKINKTLDKIYNKGVLYLSIRFSGQCHSTAGARQYPKTDPHPDRFKFVGRDNDVLEIVNKLDNIRSQHILSGISIVGFGGIGKTTLAKSIWSMVKEQKLYDLVAWVCVSEEFDEKIILGDMLEYLGSSVGRMNNIGALIQELGQKLENRKFLLVLDDVWNEDRGKWDSFNSRLLQISKTSGNSILVTTRSDKVASIMEALPMQKHDMVKLSDHECWLIIEDIVLRSSTETSIPLDLEGIGQEIAKKCGGLPLVASVIGGTLSREMKTDKWQEILDDKAWILQDENKKILSILKISFDRLPSSLKKCFSYCSIFPKDAVIFIDDLIQLWVAQGFVHKSNESLVETEDIGNEYFKELLSNSFFQDIEWDLYGNIESCKMHDLVHDLALLVSKGKTLVWDTSCNFDVQDCSTIRHLRVKSRGEDLRTIPRSVAQRLHSLFSHADVFCSMASDLKSLRSLKLVGGRKKLPASLGKLKHLRYLDISKTDVRTVPKSFSKLYNLQTSNSLYCYTLEKLPNGMANLISLRHIYSSRPSDISIMQLTSLRTLSHFVVGTKKGCRIEDLGRLSQLGGKLEIWKLEHVKSKLEASKANLKEKEKLHQLKLYWSSDYERAVNNNDEEVLESLQPHSNLKSLTIDGYKGKMFPSWMGNDVNSSGSSFLLDNMVELRLSDCNECTCIPSLGLLPFLKVLYIGRMENVRRMGHKLQPGGAESIKLFPALKTLTVDGMQRLEEWVEVVEDAAVGSQGVIVFPCLEGVGISDCPLLKTWSMGGFSSHHKLSVLWIEQCWKLMAIPSLDGLSTLKRFGLVGNNGLTSLPIGLGSCISLQFLQIGSCQNLNSIPIMNGFTSLECLCLSRSDGLTCLPIGLDSCISLQKLKIEFCPNLISISDDIKKLRSLSILVIEDCENLRSLPEEWLDSLTRLKKLRLGPFCSELEEFPGLTSIHQFHPSLELLVLSGWDKLKSLPHQLRHLTALKQLRLNYFNGLEALPEWLGDFSSLHWLGIGSCSNLTHLPSIEAMRGLCNLKYLEIWCCPKLKKRCAKKRGPEWSKISHIPNIEIGSKDVQGESQSSDGMFNFWNPNPFTRHHLSIMLIRNLTAVKHFFLIFYFGKKTRPLL</sequence>
<keyword evidence="3" id="KW-0547">Nucleotide-binding</keyword>
<dbReference type="Pfam" id="PF23559">
    <property type="entry name" value="WHD_DRP"/>
    <property type="match status" value="1"/>
</dbReference>
<comment type="caution">
    <text evidence="10">The sequence shown here is derived from an EMBL/GenBank/DDBJ whole genome shotgun (WGS) entry which is preliminary data.</text>
</comment>
<dbReference type="Pfam" id="PF25019">
    <property type="entry name" value="LRR_R13L1-DRL21"/>
    <property type="match status" value="1"/>
</dbReference>
<dbReference type="Pfam" id="PF00931">
    <property type="entry name" value="NB-ARC"/>
    <property type="match status" value="1"/>
</dbReference>
<evidence type="ECO:0000256" key="5">
    <source>
        <dbReference type="ARBA" id="ARBA00022840"/>
    </source>
</evidence>
<gene>
    <name evidence="10" type="ORF">SLEP1_g57015</name>
</gene>
<reference evidence="10 11" key="1">
    <citation type="journal article" date="2021" name="Commun. Biol.">
        <title>The genome of Shorea leprosula (Dipterocarpaceae) highlights the ecological relevance of drought in aseasonal tropical rainforests.</title>
        <authorList>
            <person name="Ng K.K.S."/>
            <person name="Kobayashi M.J."/>
            <person name="Fawcett J.A."/>
            <person name="Hatakeyama M."/>
            <person name="Paape T."/>
            <person name="Ng C.H."/>
            <person name="Ang C.C."/>
            <person name="Tnah L.H."/>
            <person name="Lee C.T."/>
            <person name="Nishiyama T."/>
            <person name="Sese J."/>
            <person name="O'Brien M.J."/>
            <person name="Copetti D."/>
            <person name="Mohd Noor M.I."/>
            <person name="Ong R.C."/>
            <person name="Putra M."/>
            <person name="Sireger I.Z."/>
            <person name="Indrioko S."/>
            <person name="Kosugi Y."/>
            <person name="Izuno A."/>
            <person name="Isagi Y."/>
            <person name="Lee S.L."/>
            <person name="Shimizu K.K."/>
        </authorList>
    </citation>
    <scope>NUCLEOTIDE SEQUENCE [LARGE SCALE GENOMIC DNA]</scope>
    <source>
        <strain evidence="10">214</strain>
    </source>
</reference>
<evidence type="ECO:0000259" key="8">
    <source>
        <dbReference type="Pfam" id="PF23559"/>
    </source>
</evidence>
<dbReference type="AlphaFoldDB" id="A0AAV5MJY4"/>
<evidence type="ECO:0000256" key="1">
    <source>
        <dbReference type="ARBA" id="ARBA00022614"/>
    </source>
</evidence>
<dbReference type="InterPro" id="IPR027417">
    <property type="entry name" value="P-loop_NTPase"/>
</dbReference>
<keyword evidence="5" id="KW-0067">ATP-binding</keyword>
<proteinExistence type="predicted"/>
<evidence type="ECO:0000259" key="6">
    <source>
        <dbReference type="Pfam" id="PF00931"/>
    </source>
</evidence>
<dbReference type="PANTHER" id="PTHR36766">
    <property type="entry name" value="PLANT BROAD-SPECTRUM MILDEW RESISTANCE PROTEIN RPW8"/>
    <property type="match status" value="1"/>
</dbReference>
<evidence type="ECO:0000313" key="11">
    <source>
        <dbReference type="Proteomes" id="UP001054252"/>
    </source>
</evidence>
<keyword evidence="11" id="KW-1185">Reference proteome</keyword>
<dbReference type="PRINTS" id="PR00364">
    <property type="entry name" value="DISEASERSIST"/>
</dbReference>
<accession>A0AAV5MJY4</accession>
<dbReference type="Proteomes" id="UP001054252">
    <property type="component" value="Unassembled WGS sequence"/>
</dbReference>
<dbReference type="InterPro" id="IPR038005">
    <property type="entry name" value="RX-like_CC"/>
</dbReference>
<protein>
    <recommendedName>
        <fullName evidence="12">Disease resistance protein RGA3</fullName>
    </recommendedName>
</protein>
<dbReference type="GO" id="GO:0005524">
    <property type="term" value="F:ATP binding"/>
    <property type="evidence" value="ECO:0007669"/>
    <property type="project" value="UniProtKB-KW"/>
</dbReference>
<keyword evidence="2" id="KW-0677">Repeat</keyword>
<dbReference type="EMBL" id="BPVZ01000355">
    <property type="protein sequence ID" value="GKV50303.1"/>
    <property type="molecule type" value="Genomic_DNA"/>
</dbReference>
<dbReference type="SUPFAM" id="SSF52540">
    <property type="entry name" value="P-loop containing nucleoside triphosphate hydrolases"/>
    <property type="match status" value="1"/>
</dbReference>
<dbReference type="CDD" id="cd14798">
    <property type="entry name" value="RX-CC_like"/>
    <property type="match status" value="1"/>
</dbReference>
<evidence type="ECO:0000259" key="7">
    <source>
        <dbReference type="Pfam" id="PF18052"/>
    </source>
</evidence>
<evidence type="ECO:0000313" key="10">
    <source>
        <dbReference type="EMBL" id="GKV50303.1"/>
    </source>
</evidence>
<dbReference type="Gene3D" id="1.20.5.4130">
    <property type="match status" value="1"/>
</dbReference>
<dbReference type="PANTHER" id="PTHR36766:SF70">
    <property type="entry name" value="DISEASE RESISTANCE PROTEIN RGA4"/>
    <property type="match status" value="1"/>
</dbReference>
<dbReference type="InterPro" id="IPR056789">
    <property type="entry name" value="LRR_R13L1-DRL21"/>
</dbReference>
<dbReference type="FunFam" id="1.10.10.10:FF:000322">
    <property type="entry name" value="Probable disease resistance protein At1g63360"/>
    <property type="match status" value="1"/>
</dbReference>
<dbReference type="Gene3D" id="3.40.50.300">
    <property type="entry name" value="P-loop containing nucleotide triphosphate hydrolases"/>
    <property type="match status" value="1"/>
</dbReference>
<dbReference type="GO" id="GO:0051707">
    <property type="term" value="P:response to other organism"/>
    <property type="evidence" value="ECO:0007669"/>
    <property type="project" value="UniProtKB-ARBA"/>
</dbReference>
<dbReference type="Pfam" id="PF18052">
    <property type="entry name" value="Rx_N"/>
    <property type="match status" value="1"/>
</dbReference>
<evidence type="ECO:0000259" key="9">
    <source>
        <dbReference type="Pfam" id="PF25019"/>
    </source>
</evidence>
<dbReference type="InterPro" id="IPR041118">
    <property type="entry name" value="Rx_N"/>
</dbReference>
<feature type="domain" description="Disease resistance N-terminal" evidence="7">
    <location>
        <begin position="13"/>
        <end position="100"/>
    </location>
</feature>
<dbReference type="Gene3D" id="3.80.10.10">
    <property type="entry name" value="Ribonuclease Inhibitor"/>
    <property type="match status" value="4"/>
</dbReference>
<feature type="domain" description="R13L1/DRL21-like LRR repeat region" evidence="9">
    <location>
        <begin position="682"/>
        <end position="816"/>
    </location>
</feature>
<organism evidence="10 11">
    <name type="scientific">Rubroshorea leprosula</name>
    <dbReference type="NCBI Taxonomy" id="152421"/>
    <lineage>
        <taxon>Eukaryota</taxon>
        <taxon>Viridiplantae</taxon>
        <taxon>Streptophyta</taxon>
        <taxon>Embryophyta</taxon>
        <taxon>Tracheophyta</taxon>
        <taxon>Spermatophyta</taxon>
        <taxon>Magnoliopsida</taxon>
        <taxon>eudicotyledons</taxon>
        <taxon>Gunneridae</taxon>
        <taxon>Pentapetalae</taxon>
        <taxon>rosids</taxon>
        <taxon>malvids</taxon>
        <taxon>Malvales</taxon>
        <taxon>Dipterocarpaceae</taxon>
        <taxon>Rubroshorea</taxon>
    </lineage>
</organism>